<evidence type="ECO:0000256" key="2">
    <source>
        <dbReference type="ARBA" id="ARBA00022857"/>
    </source>
</evidence>
<dbReference type="SUPFAM" id="SSF51735">
    <property type="entry name" value="NAD(P)-binding Rossmann-fold domains"/>
    <property type="match status" value="1"/>
</dbReference>
<evidence type="ECO:0000256" key="4">
    <source>
        <dbReference type="RuleBase" id="RU000363"/>
    </source>
</evidence>
<dbReference type="PANTHER" id="PTHR43391:SF14">
    <property type="entry name" value="DEHYDROGENASE_REDUCTASE SDR FAMILY PROTEIN 7-LIKE"/>
    <property type="match status" value="1"/>
</dbReference>
<protein>
    <submittedName>
        <fullName evidence="7">SDR family NAD(P)-dependent oxidoreductase</fullName>
    </submittedName>
</protein>
<evidence type="ECO:0000259" key="6">
    <source>
        <dbReference type="SMART" id="SM00822"/>
    </source>
</evidence>
<dbReference type="RefSeq" id="WP_211041313.1">
    <property type="nucleotide sequence ID" value="NZ_JAELVF020000002.1"/>
</dbReference>
<dbReference type="InterPro" id="IPR002347">
    <property type="entry name" value="SDR_fam"/>
</dbReference>
<name>A0A949JH63_9ACTN</name>
<comment type="similarity">
    <text evidence="1 4">Belongs to the short-chain dehydrogenases/reductases (SDR) family.</text>
</comment>
<feature type="compositionally biased region" description="Basic and acidic residues" evidence="5">
    <location>
        <begin position="298"/>
        <end position="314"/>
    </location>
</feature>
<organism evidence="7 8">
    <name type="scientific">Streptomyces tardus</name>
    <dbReference type="NCBI Taxonomy" id="2780544"/>
    <lineage>
        <taxon>Bacteria</taxon>
        <taxon>Bacillati</taxon>
        <taxon>Actinomycetota</taxon>
        <taxon>Actinomycetes</taxon>
        <taxon>Kitasatosporales</taxon>
        <taxon>Streptomycetaceae</taxon>
        <taxon>Streptomyces</taxon>
    </lineage>
</organism>
<evidence type="ECO:0000313" key="7">
    <source>
        <dbReference type="EMBL" id="MBU7600053.1"/>
    </source>
</evidence>
<sequence length="334" mass="35621">MSLRVLITGGSSGLGRALVARYLADGHRVLVGDLLPPEEPGGTEYVKLDVTDPEDWRRARTWCETNWGGLDLLVNNAGVAAAGRLERIEQDDWDWILDINLHGTVLGCRTFIPLLKEQGSGHLVNVASLAGLMNLPGMSSYNVSKAAVISLTETLRHELAPWHIRTSVICPGFVPTRLNSGLRSPDPVLARLADHLIRHGSLTPEQLADRAVRAVAKGRFLINTHREGRIAVAVKRLLPALADRRIARQWLRTKAKLDAQDREAAQSTAAADTAAADTAAGVVPAGNTAADDAPARTGSEHTGPEKGVREDIAADGRSAATGGTAPDTPRGTAR</sequence>
<dbReference type="Proteomes" id="UP000694501">
    <property type="component" value="Unassembled WGS sequence"/>
</dbReference>
<comment type="caution">
    <text evidence="7">The sequence shown here is derived from an EMBL/GenBank/DDBJ whole genome shotgun (WGS) entry which is preliminary data.</text>
</comment>
<dbReference type="SMART" id="SM00822">
    <property type="entry name" value="PKS_KR"/>
    <property type="match status" value="1"/>
</dbReference>
<dbReference type="PRINTS" id="PR00081">
    <property type="entry name" value="GDHRDH"/>
</dbReference>
<dbReference type="PROSITE" id="PS00061">
    <property type="entry name" value="ADH_SHORT"/>
    <property type="match status" value="1"/>
</dbReference>
<dbReference type="PANTHER" id="PTHR43391">
    <property type="entry name" value="RETINOL DEHYDROGENASE-RELATED"/>
    <property type="match status" value="1"/>
</dbReference>
<proteinExistence type="inferred from homology"/>
<dbReference type="GO" id="GO:0005829">
    <property type="term" value="C:cytosol"/>
    <property type="evidence" value="ECO:0007669"/>
    <property type="project" value="TreeGrafter"/>
</dbReference>
<reference evidence="7" key="1">
    <citation type="submission" date="2021-06" db="EMBL/GenBank/DDBJ databases">
        <title>Sequencing of actinobacteria type strains.</title>
        <authorList>
            <person name="Nguyen G.-S."/>
            <person name="Wentzel A."/>
        </authorList>
    </citation>
    <scope>NUCLEOTIDE SEQUENCE</scope>
    <source>
        <strain evidence="7">P38-E01</strain>
    </source>
</reference>
<evidence type="ECO:0000313" key="8">
    <source>
        <dbReference type="Proteomes" id="UP000694501"/>
    </source>
</evidence>
<keyword evidence="2" id="KW-0521">NADP</keyword>
<feature type="domain" description="Ketoreductase" evidence="6">
    <location>
        <begin position="3"/>
        <end position="173"/>
    </location>
</feature>
<dbReference type="CDD" id="cd05233">
    <property type="entry name" value="SDR_c"/>
    <property type="match status" value="1"/>
</dbReference>
<evidence type="ECO:0000256" key="1">
    <source>
        <dbReference type="ARBA" id="ARBA00006484"/>
    </source>
</evidence>
<accession>A0A949JH63</accession>
<keyword evidence="8" id="KW-1185">Reference proteome</keyword>
<dbReference type="Gene3D" id="3.40.50.720">
    <property type="entry name" value="NAD(P)-binding Rossmann-like Domain"/>
    <property type="match status" value="1"/>
</dbReference>
<evidence type="ECO:0000256" key="3">
    <source>
        <dbReference type="ARBA" id="ARBA00023002"/>
    </source>
</evidence>
<dbReference type="AlphaFoldDB" id="A0A949JH63"/>
<evidence type="ECO:0000256" key="5">
    <source>
        <dbReference type="SAM" id="MobiDB-lite"/>
    </source>
</evidence>
<feature type="region of interest" description="Disordered" evidence="5">
    <location>
        <begin position="282"/>
        <end position="334"/>
    </location>
</feature>
<dbReference type="EMBL" id="JAELVF020000002">
    <property type="protein sequence ID" value="MBU7600053.1"/>
    <property type="molecule type" value="Genomic_DNA"/>
</dbReference>
<dbReference type="Pfam" id="PF00106">
    <property type="entry name" value="adh_short"/>
    <property type="match status" value="1"/>
</dbReference>
<dbReference type="InterPro" id="IPR057326">
    <property type="entry name" value="KR_dom"/>
</dbReference>
<dbReference type="InterPro" id="IPR020904">
    <property type="entry name" value="Sc_DH/Rdtase_CS"/>
</dbReference>
<gene>
    <name evidence="7" type="ORF">JGS22_021060</name>
</gene>
<dbReference type="InterPro" id="IPR036291">
    <property type="entry name" value="NAD(P)-bd_dom_sf"/>
</dbReference>
<keyword evidence="3" id="KW-0560">Oxidoreductase</keyword>
<dbReference type="PRINTS" id="PR00080">
    <property type="entry name" value="SDRFAMILY"/>
</dbReference>
<dbReference type="GO" id="GO:0016491">
    <property type="term" value="F:oxidoreductase activity"/>
    <property type="evidence" value="ECO:0007669"/>
    <property type="project" value="UniProtKB-KW"/>
</dbReference>